<evidence type="ECO:0000313" key="2">
    <source>
        <dbReference type="Proteomes" id="UP000308199"/>
    </source>
</evidence>
<sequence length="443" mass="50111">MSFFDAAERGALTLTLSQSNPLQATYTSSNGEPLYHVSTRKVKARHVYTVAAKVISIQRVCRPLVVSKTSGGKVRRVQTSPLARSTSSAEEEELIARVFRSLTGELLKWELSTPIPKVLFSIYHSVLVRRISGPSPITNADHIELQKAFRRILQSGLGFIYEDSEDGGNEGADRSSSPAAAIVRLERYEERAVDFRNWMRTWFGKAPWSHICVDQVHRWLYWSTFNAAIPPQDKLPEEHRSSPYYRPHKRLVETARVVPICEGPECLCLELGWAGPSTKSTRGVTLISHSNGSYSHAWMLKSCPEYFTRSCFVDPVTFCSWEGDVCFNFVYRTCTTGVDLIIRYFVGTELGVVNLIQRNFDWLSNTLWIEEVPNPRDPRCTLFLLGGRDCIVDSDRVKKYLTSHGVKNGLWYNPEGRHGQSLLVGSQGVKSVIKWINSPNMKN</sequence>
<gene>
    <name evidence="1" type="ORF">EW145_g1537</name>
</gene>
<comment type="caution">
    <text evidence="1">The sequence shown here is derived from an EMBL/GenBank/DDBJ whole genome shotgun (WGS) entry which is preliminary data.</text>
</comment>
<protein>
    <submittedName>
        <fullName evidence="1">Uncharacterized protein</fullName>
    </submittedName>
</protein>
<dbReference type="AlphaFoldDB" id="A0A4S4LE17"/>
<organism evidence="1 2">
    <name type="scientific">Phellinidium pouzarii</name>
    <dbReference type="NCBI Taxonomy" id="167371"/>
    <lineage>
        <taxon>Eukaryota</taxon>
        <taxon>Fungi</taxon>
        <taxon>Dikarya</taxon>
        <taxon>Basidiomycota</taxon>
        <taxon>Agaricomycotina</taxon>
        <taxon>Agaricomycetes</taxon>
        <taxon>Hymenochaetales</taxon>
        <taxon>Hymenochaetaceae</taxon>
        <taxon>Phellinidium</taxon>
    </lineage>
</organism>
<dbReference type="PANTHER" id="PTHR37471:SF1">
    <property type="entry name" value="AB HYDROLASE-1 DOMAIN-CONTAINING PROTEIN"/>
    <property type="match status" value="1"/>
</dbReference>
<dbReference type="InterPro" id="IPR029058">
    <property type="entry name" value="AB_hydrolase_fold"/>
</dbReference>
<accession>A0A4S4LE17</accession>
<dbReference type="EMBL" id="SGPK01000044">
    <property type="protein sequence ID" value="THH10106.1"/>
    <property type="molecule type" value="Genomic_DNA"/>
</dbReference>
<keyword evidence="2" id="KW-1185">Reference proteome</keyword>
<proteinExistence type="predicted"/>
<reference evidence="1 2" key="1">
    <citation type="submission" date="2019-02" db="EMBL/GenBank/DDBJ databases">
        <title>Genome sequencing of the rare red list fungi Phellinidium pouzarii.</title>
        <authorList>
            <person name="Buettner E."/>
            <person name="Kellner H."/>
        </authorList>
    </citation>
    <scope>NUCLEOTIDE SEQUENCE [LARGE SCALE GENOMIC DNA]</scope>
    <source>
        <strain evidence="1 2">DSM 108285</strain>
    </source>
</reference>
<evidence type="ECO:0000313" key="1">
    <source>
        <dbReference type="EMBL" id="THH10106.1"/>
    </source>
</evidence>
<dbReference type="OrthoDB" id="6431331at2759"/>
<dbReference type="Proteomes" id="UP000308199">
    <property type="component" value="Unassembled WGS sequence"/>
</dbReference>
<dbReference type="PANTHER" id="PTHR37471">
    <property type="entry name" value="UNNAMED PRODUCT"/>
    <property type="match status" value="1"/>
</dbReference>
<name>A0A4S4LE17_9AGAM</name>
<dbReference type="SUPFAM" id="SSF53474">
    <property type="entry name" value="alpha/beta-Hydrolases"/>
    <property type="match status" value="1"/>
</dbReference>